<dbReference type="GO" id="GO:0003906">
    <property type="term" value="F:DNA-(apurinic or apyrimidinic site) endonuclease activity"/>
    <property type="evidence" value="ECO:0007669"/>
    <property type="project" value="TreeGrafter"/>
</dbReference>
<reference evidence="7" key="2">
    <citation type="submission" date="2025-09" db="UniProtKB">
        <authorList>
            <consortium name="Ensembl"/>
        </authorList>
    </citation>
    <scope>IDENTIFICATION</scope>
</reference>
<dbReference type="AlphaFoldDB" id="A0A8C4QE33"/>
<accession>A0A8C4QE33</accession>
<feature type="transmembrane region" description="Helical" evidence="6">
    <location>
        <begin position="242"/>
        <end position="259"/>
    </location>
</feature>
<evidence type="ECO:0000256" key="3">
    <source>
        <dbReference type="ARBA" id="ARBA00023204"/>
    </source>
</evidence>
<evidence type="ECO:0000313" key="7">
    <source>
        <dbReference type="Ensembl" id="ENSEBUP00000014090.1"/>
    </source>
</evidence>
<name>A0A8C4QE33_EPTBU</name>
<feature type="transmembrane region" description="Helical" evidence="6">
    <location>
        <begin position="216"/>
        <end position="235"/>
    </location>
</feature>
<evidence type="ECO:0000256" key="1">
    <source>
        <dbReference type="ARBA" id="ARBA00022763"/>
    </source>
</evidence>
<dbReference type="PANTHER" id="PTHR43286:SF1">
    <property type="entry name" value="ENDONUCLEASE III-LIKE PROTEIN 1"/>
    <property type="match status" value="1"/>
</dbReference>
<evidence type="ECO:0000256" key="6">
    <source>
        <dbReference type="SAM" id="Phobius"/>
    </source>
</evidence>
<keyword evidence="8" id="KW-1185">Reference proteome</keyword>
<dbReference type="InterPro" id="IPR011257">
    <property type="entry name" value="DNA_glycosylase"/>
</dbReference>
<organism evidence="7 8">
    <name type="scientific">Eptatretus burgeri</name>
    <name type="common">Inshore hagfish</name>
    <dbReference type="NCBI Taxonomy" id="7764"/>
    <lineage>
        <taxon>Eukaryota</taxon>
        <taxon>Metazoa</taxon>
        <taxon>Chordata</taxon>
        <taxon>Craniata</taxon>
        <taxon>Vertebrata</taxon>
        <taxon>Cyclostomata</taxon>
        <taxon>Myxini</taxon>
        <taxon>Myxiniformes</taxon>
        <taxon>Myxinidae</taxon>
        <taxon>Eptatretinae</taxon>
        <taxon>Eptatretus</taxon>
    </lineage>
</organism>
<dbReference type="GO" id="GO:0006285">
    <property type="term" value="P:base-excision repair, AP site formation"/>
    <property type="evidence" value="ECO:0007669"/>
    <property type="project" value="TreeGrafter"/>
</dbReference>
<keyword evidence="1" id="KW-0227">DNA damage</keyword>
<keyword evidence="2" id="KW-0378">Hydrolase</keyword>
<sequence>MISLGQAPFQSWPPKPVTNWASSVVQSPSLAHLNSYPPTLPSSSALWNTALPSGLVLLPHTLLSLTPWKPRLSTSLESLTMKVSCRRHAVHQQPSTRENAKNQNHCTPPLICCIFFPACGTNFHTLFNLILPFKSSRQLFTTISNHLLSNTMTFSTPVKPLSTPSQNFAFVSIFPPVAISSPLHRCLCIHLSTRCDLLSPSSLPSYPSFHSLRSPLPFIVAFVSIFPLVAFSPTLHRYPHRLFVHHCLFFPSVLLLAFHPSPAIPIVMLHPDPFCVLALPRKKTKKQFESRELWRDVNWLLVGFGQQTCLPVAPRCAHCLNQKICPSSSHLCGVSTKRHQK</sequence>
<evidence type="ECO:0000256" key="5">
    <source>
        <dbReference type="ARBA" id="ARBA00023295"/>
    </source>
</evidence>
<dbReference type="GO" id="GO:0006289">
    <property type="term" value="P:nucleotide-excision repair"/>
    <property type="evidence" value="ECO:0007669"/>
    <property type="project" value="TreeGrafter"/>
</dbReference>
<evidence type="ECO:0000256" key="2">
    <source>
        <dbReference type="ARBA" id="ARBA00022801"/>
    </source>
</evidence>
<dbReference type="InterPro" id="IPR023170">
    <property type="entry name" value="HhH_base_excis_C"/>
</dbReference>
<keyword evidence="6" id="KW-1133">Transmembrane helix</keyword>
<dbReference type="Gene3D" id="1.10.1670.10">
    <property type="entry name" value="Helix-hairpin-Helix base-excision DNA repair enzymes (C-terminal)"/>
    <property type="match status" value="1"/>
</dbReference>
<dbReference type="Proteomes" id="UP000694388">
    <property type="component" value="Unplaced"/>
</dbReference>
<keyword evidence="6" id="KW-0472">Membrane</keyword>
<reference evidence="7" key="1">
    <citation type="submission" date="2025-08" db="UniProtKB">
        <authorList>
            <consortium name="Ensembl"/>
        </authorList>
    </citation>
    <scope>IDENTIFICATION</scope>
</reference>
<dbReference type="GO" id="GO:0005634">
    <property type="term" value="C:nucleus"/>
    <property type="evidence" value="ECO:0007669"/>
    <property type="project" value="TreeGrafter"/>
</dbReference>
<dbReference type="PANTHER" id="PTHR43286">
    <property type="entry name" value="ENDONUCLEASE III-LIKE PROTEIN 1"/>
    <property type="match status" value="1"/>
</dbReference>
<evidence type="ECO:0000313" key="8">
    <source>
        <dbReference type="Proteomes" id="UP000694388"/>
    </source>
</evidence>
<evidence type="ECO:0000256" key="4">
    <source>
        <dbReference type="ARBA" id="ARBA00023239"/>
    </source>
</evidence>
<dbReference type="Ensembl" id="ENSEBUT00000014664.1">
    <property type="protein sequence ID" value="ENSEBUP00000014090.1"/>
    <property type="gene ID" value="ENSEBUG00000008884.1"/>
</dbReference>
<keyword evidence="6" id="KW-0812">Transmembrane</keyword>
<protein>
    <submittedName>
        <fullName evidence="7">Uncharacterized protein</fullName>
    </submittedName>
</protein>
<keyword evidence="5" id="KW-0326">Glycosidase</keyword>
<dbReference type="GO" id="GO:0000703">
    <property type="term" value="F:oxidized pyrimidine nucleobase lesion DNA N-glycosylase activity"/>
    <property type="evidence" value="ECO:0007669"/>
    <property type="project" value="TreeGrafter"/>
</dbReference>
<keyword evidence="3" id="KW-0234">DNA repair</keyword>
<keyword evidence="4" id="KW-0456">Lyase</keyword>
<proteinExistence type="predicted"/>
<dbReference type="GO" id="GO:0016829">
    <property type="term" value="F:lyase activity"/>
    <property type="evidence" value="ECO:0007669"/>
    <property type="project" value="UniProtKB-KW"/>
</dbReference>
<dbReference type="SUPFAM" id="SSF48150">
    <property type="entry name" value="DNA-glycosylase"/>
    <property type="match status" value="1"/>
</dbReference>